<evidence type="ECO:0000256" key="6">
    <source>
        <dbReference type="ARBA" id="ARBA00022918"/>
    </source>
</evidence>
<keyword evidence="4" id="KW-0255">Endonuclease</keyword>
<dbReference type="FunFam" id="3.10.20.370:FF:000001">
    <property type="entry name" value="Retrovirus-related Pol polyprotein from transposon 17.6-like protein"/>
    <property type="match status" value="1"/>
</dbReference>
<dbReference type="Gene3D" id="1.10.340.70">
    <property type="match status" value="1"/>
</dbReference>
<proteinExistence type="predicted"/>
<dbReference type="GO" id="GO:0016787">
    <property type="term" value="F:hydrolase activity"/>
    <property type="evidence" value="ECO:0007669"/>
    <property type="project" value="UniProtKB-KW"/>
</dbReference>
<evidence type="ECO:0000256" key="1">
    <source>
        <dbReference type="ARBA" id="ARBA00022679"/>
    </source>
</evidence>
<accession>A0A6S7HJE2</accession>
<reference evidence="9" key="1">
    <citation type="submission" date="2020-04" db="EMBL/GenBank/DDBJ databases">
        <authorList>
            <person name="Alioto T."/>
            <person name="Alioto T."/>
            <person name="Gomez Garrido J."/>
        </authorList>
    </citation>
    <scope>NUCLEOTIDE SEQUENCE</scope>
    <source>
        <strain evidence="9">A484AB</strain>
    </source>
</reference>
<keyword evidence="6" id="KW-0695">RNA-directed DNA polymerase</keyword>
<sequence>MLPLPNRSELPGLYNWRNGIMSDPSKIEAIQSWPEPRNVAELRSFLGLCSHNCRFVKSFADKVQSLNQLLKQGTPFKWTEECQTSWETLKRCLTSTPVLSYPCPEEDLILDNDASNVGLGAVLLQTQDGVECVIGYYSRTLNKAERNYCATRKEFLAVVSSVKHFYHFLYGRHFVIRTDHSAMQWLVSFKDVQGQLTRWLQNLQQYDFTIVHRAENHPEEESSRLATLTPQFELSNGDNIVPDTIKKLQAKGADIGSILKWLNEDTSRPEWPIVAPCSEVTKTLWAQWDSLCIHGGCVCRVWENTSSSAFHYQLLVPRDMRKEILMELHGTQTTGHFGINETIQRLKQRFYWPRCQTDVKTWIKECDACLSRKGPRNKQKAPLQLYTVGAPMERIAIGIMSPLPVSKN</sequence>
<dbReference type="PANTHER" id="PTHR37984">
    <property type="entry name" value="PROTEIN CBG26694"/>
    <property type="match status" value="1"/>
</dbReference>
<dbReference type="SUPFAM" id="SSF56672">
    <property type="entry name" value="DNA/RNA polymerases"/>
    <property type="match status" value="1"/>
</dbReference>
<dbReference type="AlphaFoldDB" id="A0A6S7HJE2"/>
<dbReference type="Gene3D" id="3.10.20.370">
    <property type="match status" value="1"/>
</dbReference>
<evidence type="ECO:0000256" key="2">
    <source>
        <dbReference type="ARBA" id="ARBA00022695"/>
    </source>
</evidence>
<dbReference type="FunFam" id="1.10.340.70:FF:000001">
    <property type="entry name" value="Retrovirus-related Pol polyprotein from transposon gypsy-like Protein"/>
    <property type="match status" value="1"/>
</dbReference>
<evidence type="ECO:0000259" key="7">
    <source>
        <dbReference type="Pfam" id="PF17917"/>
    </source>
</evidence>
<keyword evidence="1" id="KW-0808">Transferase</keyword>
<dbReference type="InterPro" id="IPR041588">
    <property type="entry name" value="Integrase_H2C2"/>
</dbReference>
<feature type="non-terminal residue" evidence="9">
    <location>
        <position position="1"/>
    </location>
</feature>
<keyword evidence="2" id="KW-0548">Nucleotidyltransferase</keyword>
<dbReference type="Proteomes" id="UP001152795">
    <property type="component" value="Unassembled WGS sequence"/>
</dbReference>
<dbReference type="GO" id="GO:0004519">
    <property type="term" value="F:endonuclease activity"/>
    <property type="evidence" value="ECO:0007669"/>
    <property type="project" value="UniProtKB-KW"/>
</dbReference>
<evidence type="ECO:0000256" key="4">
    <source>
        <dbReference type="ARBA" id="ARBA00022759"/>
    </source>
</evidence>
<dbReference type="InterPro" id="IPR043502">
    <property type="entry name" value="DNA/RNA_pol_sf"/>
</dbReference>
<evidence type="ECO:0000259" key="8">
    <source>
        <dbReference type="Pfam" id="PF17921"/>
    </source>
</evidence>
<keyword evidence="10" id="KW-1185">Reference proteome</keyword>
<dbReference type="Pfam" id="PF17921">
    <property type="entry name" value="Integrase_H2C2"/>
    <property type="match status" value="1"/>
</dbReference>
<dbReference type="Pfam" id="PF17917">
    <property type="entry name" value="RT_RNaseH"/>
    <property type="match status" value="1"/>
</dbReference>
<dbReference type="CDD" id="cd09274">
    <property type="entry name" value="RNase_HI_RT_Ty3"/>
    <property type="match status" value="1"/>
</dbReference>
<dbReference type="EMBL" id="CACRXK020004588">
    <property type="protein sequence ID" value="CAB4003290.1"/>
    <property type="molecule type" value="Genomic_DNA"/>
</dbReference>
<feature type="domain" description="Integrase zinc-binding" evidence="8">
    <location>
        <begin position="316"/>
        <end position="373"/>
    </location>
</feature>
<gene>
    <name evidence="9" type="ORF">PACLA_8A037300</name>
</gene>
<feature type="domain" description="Reverse transcriptase RNase H-like" evidence="7">
    <location>
        <begin position="104"/>
        <end position="206"/>
    </location>
</feature>
<comment type="caution">
    <text evidence="9">The sequence shown here is derived from an EMBL/GenBank/DDBJ whole genome shotgun (WGS) entry which is preliminary data.</text>
</comment>
<evidence type="ECO:0000256" key="3">
    <source>
        <dbReference type="ARBA" id="ARBA00022722"/>
    </source>
</evidence>
<dbReference type="Gene3D" id="3.30.70.270">
    <property type="match status" value="1"/>
</dbReference>
<dbReference type="PANTHER" id="PTHR37984:SF5">
    <property type="entry name" value="PROTEIN NYNRIN-LIKE"/>
    <property type="match status" value="1"/>
</dbReference>
<dbReference type="FunFam" id="3.30.70.270:FF:000020">
    <property type="entry name" value="Transposon Tf2-6 polyprotein-like Protein"/>
    <property type="match status" value="1"/>
</dbReference>
<evidence type="ECO:0000313" key="9">
    <source>
        <dbReference type="EMBL" id="CAB4003290.1"/>
    </source>
</evidence>
<dbReference type="GO" id="GO:0003964">
    <property type="term" value="F:RNA-directed DNA polymerase activity"/>
    <property type="evidence" value="ECO:0007669"/>
    <property type="project" value="UniProtKB-KW"/>
</dbReference>
<dbReference type="InterPro" id="IPR041373">
    <property type="entry name" value="RT_RNaseH"/>
</dbReference>
<name>A0A6S7HJE2_PARCT</name>
<dbReference type="InterPro" id="IPR050951">
    <property type="entry name" value="Retrovirus_Pol_polyprotein"/>
</dbReference>
<dbReference type="OrthoDB" id="7615066at2759"/>
<evidence type="ECO:0000256" key="5">
    <source>
        <dbReference type="ARBA" id="ARBA00022801"/>
    </source>
</evidence>
<organism evidence="9 10">
    <name type="scientific">Paramuricea clavata</name>
    <name type="common">Red gorgonian</name>
    <name type="synonym">Violescent sea-whip</name>
    <dbReference type="NCBI Taxonomy" id="317549"/>
    <lineage>
        <taxon>Eukaryota</taxon>
        <taxon>Metazoa</taxon>
        <taxon>Cnidaria</taxon>
        <taxon>Anthozoa</taxon>
        <taxon>Octocorallia</taxon>
        <taxon>Malacalcyonacea</taxon>
        <taxon>Plexauridae</taxon>
        <taxon>Paramuricea</taxon>
    </lineage>
</organism>
<dbReference type="InterPro" id="IPR043128">
    <property type="entry name" value="Rev_trsase/Diguanyl_cyclase"/>
</dbReference>
<keyword evidence="3" id="KW-0540">Nuclease</keyword>
<keyword evidence="5" id="KW-0378">Hydrolase</keyword>
<protein>
    <submittedName>
        <fullName evidence="9">Transposon Ty3-G Gag-Pol poly</fullName>
    </submittedName>
</protein>
<evidence type="ECO:0000313" key="10">
    <source>
        <dbReference type="Proteomes" id="UP001152795"/>
    </source>
</evidence>